<dbReference type="Proteomes" id="UP000239494">
    <property type="component" value="Unassembled WGS sequence"/>
</dbReference>
<accession>A0A2T0SZ63</accession>
<protein>
    <recommendedName>
        <fullName evidence="3">DNA-binding protein</fullName>
    </recommendedName>
</protein>
<evidence type="ECO:0000313" key="2">
    <source>
        <dbReference type="Proteomes" id="UP000239494"/>
    </source>
</evidence>
<dbReference type="RefSeq" id="WP_106190008.1">
    <property type="nucleotide sequence ID" value="NZ_PVTF01000008.1"/>
</dbReference>
<organism evidence="1 2">
    <name type="scientific">Umezawaea tangerina</name>
    <dbReference type="NCBI Taxonomy" id="84725"/>
    <lineage>
        <taxon>Bacteria</taxon>
        <taxon>Bacillati</taxon>
        <taxon>Actinomycetota</taxon>
        <taxon>Actinomycetes</taxon>
        <taxon>Pseudonocardiales</taxon>
        <taxon>Pseudonocardiaceae</taxon>
        <taxon>Umezawaea</taxon>
    </lineage>
</organism>
<dbReference type="EMBL" id="PVTF01000008">
    <property type="protein sequence ID" value="PRY38712.1"/>
    <property type="molecule type" value="Genomic_DNA"/>
</dbReference>
<dbReference type="OrthoDB" id="218750at2"/>
<keyword evidence="2" id="KW-1185">Reference proteome</keyword>
<comment type="caution">
    <text evidence="1">The sequence shown here is derived from an EMBL/GenBank/DDBJ whole genome shotgun (WGS) entry which is preliminary data.</text>
</comment>
<gene>
    <name evidence="1" type="ORF">CLV43_108112</name>
</gene>
<reference evidence="1 2" key="1">
    <citation type="submission" date="2018-03" db="EMBL/GenBank/DDBJ databases">
        <title>Genomic Encyclopedia of Archaeal and Bacterial Type Strains, Phase II (KMG-II): from individual species to whole genera.</title>
        <authorList>
            <person name="Goeker M."/>
        </authorList>
    </citation>
    <scope>NUCLEOTIDE SEQUENCE [LARGE SCALE GENOMIC DNA]</scope>
    <source>
        <strain evidence="1 2">DSM 44720</strain>
    </source>
</reference>
<name>A0A2T0SZ63_9PSEU</name>
<evidence type="ECO:0008006" key="3">
    <source>
        <dbReference type="Google" id="ProtNLM"/>
    </source>
</evidence>
<proteinExistence type="predicted"/>
<evidence type="ECO:0000313" key="1">
    <source>
        <dbReference type="EMBL" id="PRY38712.1"/>
    </source>
</evidence>
<sequence>MSKSTTEAMIAVGAVLPGTDAVGEDRDTITARHYTHPGLDDRVVVRLVPAVLGRAEDLTCEFLGFEAPGRTTGVGTGRRSALGFPAWALVNDPANAHHALNLVKDVERLARTARSRAGAAKDGFTSLGAMLGRSAPHFLPTFYEQAGRIFLEHGNPTYAASMFGKAREAEEVHDLAVDPERTREVFLEFAFAGALTAKALSAHAKGLARKHEPDGAYELFLTLCVERTRGGLPPYTGMPEDLRRLAKAAKRDLRAEDERLLRAVLDSSAISRAGIGFWKSYRDSLVAVATADAEVRGQLLAFVPAAAAALDTWLDILTGCGATRALVEPAGEVAVSPAEWLSSVITVRSSGWRTTGRSQALLELVDAMADRLVADGVPVRVLRGWRQGELDLLDLFATRGVPLAPVERNDMQLDVSGWLSDENPGRRDLAALGASGQFSFALGEGFVVHARSTARNDLASIDVLSGAMAVPGLRAAVRGWLTTRAGRVAATGLPDLDRHITALAVLRVPEAFADVPEAAESLASTDVATALRRTLRTGLVDELGWPALEEALTRLAAVGAPKDEGVVICGEGWPALVLRRGETFVVVGPDGILAEHVSRIPADARHRWAFRPTAHWYDGVLLVRWHSDDAELGYWSDAPDQIFARSTSSPSYGNDTPTPSIALPDGARFAGRRAVHRGDTQVPGRLKAVGDGTTVWTVVHHDQKWRWFEVDPATGEIGRASLPRFLEDFAADGTTLALTDCDLRPADQSTRSSPLGVADGLHGWRVRTEADGSWLGEGVDGRRVRLRRGRRQPVGVLRLPGGGELVLASEYQTLALLDQEGTLMGSVSTREAHSSYAAGTPLVVPLDWWHLLRPRDEAGSAALRAVSTSAVEKMLAAALAELEEDGKESKPSLRDRLTSLVRGDRDDLARTVANALPGLTHPGLLAGVLDVVRRAAKQLRTFRGYAPIAAAARAVDLASLVPSGPAVTEGQLNTALGWFGGYRSSSDHGSTPTTLPELVTALAQTAALPKAEGRALPETTCSDWFEFLPALGALAHRAASPLTSDEHREALVMLLRHLADSGMAEGDGHWRTVGFVLPKGAADPKDRVVPVAGGFIAVFEENWRHNSGHRYDGVQFTRTPGSFDTPRGWVLETSEDVSLPFGRERITRFLDVLAERGPAPWRPEAVPALVERTGLGSGEATVLLAGMPGVDRWDANYLSTAERHLLGLSAGSAKAGKERLKRLDDGYRRRLLAAAVPADPVELWTTGPDVEAVAAVWTAEHGHRSPVPDDVLVDAAKRLTLSHTGEYVTGVVNPDSTSWLTVDCDARLEEGSLKSKNGNGFTSHTVDVVAQVLPWLAQRLTVGSPLRARLPEALALARQRVAHPGFVVEVGSWVSLEDTSKLLGIEPPAPGSVVRHRPWLTVVGVNDYHCKLFVAPGLLTPQDRDLLVAVTESTYTQRLLRNLDVLADEGLAAACAVTAPEGVDPATYYQDPTVSVPHLVAEAAGKLGLDEDAAALYLQLLALPDPTDANVARWTGWKPARLKKARAALAATDLVLTAKRARAGRSLFLPGGWLALGSPHLPLESWKAPMFGFTDRAWGVIAPHEPVASLFARAWQRVVDGDTPAYEELKTGGRR</sequence>